<dbReference type="Proteomes" id="UP001183643">
    <property type="component" value="Unassembled WGS sequence"/>
</dbReference>
<protein>
    <submittedName>
        <fullName evidence="1">Shikimate kinase</fullName>
    </submittedName>
</protein>
<keyword evidence="1" id="KW-0418">Kinase</keyword>
<reference evidence="1" key="1">
    <citation type="submission" date="2023-07" db="EMBL/GenBank/DDBJ databases">
        <title>Sequencing the genomes of 1000 actinobacteria strains.</title>
        <authorList>
            <person name="Klenk H.-P."/>
        </authorList>
    </citation>
    <scope>NUCLEOTIDE SEQUENCE</scope>
    <source>
        <strain evidence="1">DSM 44707</strain>
    </source>
</reference>
<proteinExistence type="predicted"/>
<keyword evidence="2" id="KW-1185">Reference proteome</keyword>
<dbReference type="InterPro" id="IPR027417">
    <property type="entry name" value="P-loop_NTPase"/>
</dbReference>
<dbReference type="GO" id="GO:0016301">
    <property type="term" value="F:kinase activity"/>
    <property type="evidence" value="ECO:0007669"/>
    <property type="project" value="UniProtKB-KW"/>
</dbReference>
<dbReference type="EMBL" id="JAVDYB010000001">
    <property type="protein sequence ID" value="MDR7277583.1"/>
    <property type="molecule type" value="Genomic_DNA"/>
</dbReference>
<name>A0AAE3YPF2_9ACTN</name>
<dbReference type="RefSeq" id="WP_310369969.1">
    <property type="nucleotide sequence ID" value="NZ_JAVDYB010000001.1"/>
</dbReference>
<organism evidence="1 2">
    <name type="scientific">Catenuloplanes atrovinosus</name>
    <dbReference type="NCBI Taxonomy" id="137266"/>
    <lineage>
        <taxon>Bacteria</taxon>
        <taxon>Bacillati</taxon>
        <taxon>Actinomycetota</taxon>
        <taxon>Actinomycetes</taxon>
        <taxon>Micromonosporales</taxon>
        <taxon>Micromonosporaceae</taxon>
        <taxon>Catenuloplanes</taxon>
    </lineage>
</organism>
<sequence length="1186" mass="130226">MDLYDRIRDTMRHPPDRPRVFEECACALLRAVYPGLSAVSGGHDFGRDADIYFPLNAEDLSARGRLMATIGDPVPNVRGSLARMAEEGLQVDLVVVASLREINAQKRRTLTRLCADRGIPEPHIFDGTWFAEQLVNNALWRERLLDVRGDLSALTERPSQSFAVADLIGRQAEVEQLRDMIARARDIILIGVAGVGKTRLLASLGGGVTFLEPAAAASLADDLRVMRPSAVVVDDGHACLNVLAALIAARHQLGQTFSIIVSTWPSKSDDLQRTIAHAEPITLAPLPRPDIDDIIQYLGITGHLARTVVLDQAEGRPGWAIILANLLIKGESDAVVSGSALVDSAIRFVHETATTEIEPDVLACIAAVGYVTAAPLETMATFIGIPLGQLTAVVHRLARNGLLEETRDGWQLLPALRAPLVAHRFFSQRPERQWSTIQKAFPRRDHDFARVALDVALSTGSSSARNAVESFIQTLPDPSEWSRETVHTICEYARLDESAAGYAVAQAKQLLNSPREPIPVHGVMLDPARDDAVTLLESAVRSWVTSESIAALLDLAHDTPYGHRHASQDPLYVLTDLANRIHPDIGTNLEVRRRLLTGTLRWLAGRRTEQSWVQSAEVLSAVFAVNGRAAWQDPGRPGQATLADRVEPADHLEELVRLWEQVARALRSANGLDGAPCPAEALVTLTDLAGSWLRLGEGLSPGGARVTDQQRLAGHRGGTAMIESLREAVQAAPGVALHANRMLNELRRRGRSDEPRPALFSVDTDLVDLVGQRDPYLDGDIDTVMQAQSTALRNLAVRIVGMGPQAGCARAVVLAKYSRHAVQHDPTILLADVMRPLLIDPPAWCQAAVAHQHAPLVTASLRRCLDDGLALPDETVMTVILGDDALRRAAITAVLPLPEITPLGAQILQSLHDSDDWILDQLIFNAASDASRHHLLSHSDDAVAGRAALAFDIGYGRGTNQGPFLPARWMPRWREAFLRLRCEYINNDFQRYRAAETLGYLAEQDPDMAEQWFTRRIEDSSADRYAQFEPRGSQRHLRLLPQTHRERLARRCGDSRWISRGWLTYLTAYDRELATRLLSDDAISTKNLIDALAGCQDEAVESLGPILLARGITPEDIAQVIASPRTGTFLVDHGAATHRHLIEFFAHLQERVPALESIAIAGKQQQQRLLAAAEAAEEEERRHGWR</sequence>
<dbReference type="AlphaFoldDB" id="A0AAE3YPF2"/>
<accession>A0AAE3YPF2</accession>
<evidence type="ECO:0000313" key="1">
    <source>
        <dbReference type="EMBL" id="MDR7277583.1"/>
    </source>
</evidence>
<keyword evidence="1" id="KW-0808">Transferase</keyword>
<gene>
    <name evidence="1" type="ORF">J2S41_004361</name>
</gene>
<dbReference type="SUPFAM" id="SSF52540">
    <property type="entry name" value="P-loop containing nucleoside triphosphate hydrolases"/>
    <property type="match status" value="1"/>
</dbReference>
<evidence type="ECO:0000313" key="2">
    <source>
        <dbReference type="Proteomes" id="UP001183643"/>
    </source>
</evidence>
<comment type="caution">
    <text evidence="1">The sequence shown here is derived from an EMBL/GenBank/DDBJ whole genome shotgun (WGS) entry which is preliminary data.</text>
</comment>